<evidence type="ECO:0000259" key="8">
    <source>
        <dbReference type="Pfam" id="PF07715"/>
    </source>
</evidence>
<dbReference type="InterPro" id="IPR008969">
    <property type="entry name" value="CarboxyPept-like_regulatory"/>
</dbReference>
<keyword evidence="2" id="KW-0813">Transport</keyword>
<evidence type="ECO:0000313" key="9">
    <source>
        <dbReference type="EMBL" id="MPM11830.1"/>
    </source>
</evidence>
<dbReference type="InterPro" id="IPR039426">
    <property type="entry name" value="TonB-dep_rcpt-like"/>
</dbReference>
<keyword evidence="6" id="KW-0998">Cell outer membrane</keyword>
<proteinExistence type="predicted"/>
<name>A0A644X6P2_9ZZZZ</name>
<dbReference type="Pfam" id="PF13715">
    <property type="entry name" value="CarbopepD_reg_2"/>
    <property type="match status" value="1"/>
</dbReference>
<evidence type="ECO:0000256" key="3">
    <source>
        <dbReference type="ARBA" id="ARBA00022692"/>
    </source>
</evidence>
<dbReference type="NCBIfam" id="TIGR04057">
    <property type="entry name" value="SusC_RagA_signa"/>
    <property type="match status" value="1"/>
</dbReference>
<evidence type="ECO:0000259" key="7">
    <source>
        <dbReference type="Pfam" id="PF00593"/>
    </source>
</evidence>
<dbReference type="Gene3D" id="2.60.40.1120">
    <property type="entry name" value="Carboxypeptidase-like, regulatory domain"/>
    <property type="match status" value="1"/>
</dbReference>
<keyword evidence="4" id="KW-0798">TonB box</keyword>
<dbReference type="InterPro" id="IPR036942">
    <property type="entry name" value="Beta-barrel_TonB_sf"/>
</dbReference>
<dbReference type="Pfam" id="PF00593">
    <property type="entry name" value="TonB_dep_Rec_b-barrel"/>
    <property type="match status" value="1"/>
</dbReference>
<dbReference type="InterPro" id="IPR000531">
    <property type="entry name" value="Beta-barrel_TonB"/>
</dbReference>
<gene>
    <name evidence="9" type="ORF">SDC9_58181</name>
</gene>
<dbReference type="Gene3D" id="2.40.170.20">
    <property type="entry name" value="TonB-dependent receptor, beta-barrel domain"/>
    <property type="match status" value="1"/>
</dbReference>
<dbReference type="GO" id="GO:0009279">
    <property type="term" value="C:cell outer membrane"/>
    <property type="evidence" value="ECO:0007669"/>
    <property type="project" value="UniProtKB-SubCell"/>
</dbReference>
<protein>
    <recommendedName>
        <fullName evidence="10">TonB-dependent receptor SusC</fullName>
    </recommendedName>
</protein>
<dbReference type="PROSITE" id="PS52016">
    <property type="entry name" value="TONB_DEPENDENT_REC_3"/>
    <property type="match status" value="1"/>
</dbReference>
<sequence>MHVSKNGNRIAIKVMSVFALLLFAGTMWAQNIKVTGKVTDSKGEPLVGVGIVIKGTRTGVSTSLDGTYEINAQPRAVLVFTSLGMKTLEIPVNNRNLINISMEDDALLLEDLVVVGYGTQSKANLTGSVATVDTKILEARPIADVGRGLQGSTPGLNVVIPSGEVGSDPIMKIRGQFGSMQGGTAPLILMDNVEIPSIQMINPDDIESISILKDAASASIYGAKAAFGVILITTKKGAKTESVNVTYSGNLSFQNISKRMEMGGVDAMEYTLLAFERVGGTVAGAFWMVTREGYEKAVQWQQKWGNIVKPDDPMLFGRDWYVDANGRKIGLRTYDPYNYMVREWAPTHTHNFSVNGKSGKTDYNLSFGYLDQSGMMKPAKKDDFQRYNGSVRVGTDVNNWLRVYGGAMYSKRVKSYAYATNSTTADPWLYLYRWGPTYPMTTEDGNPLRSPAYEVGAANTASQETNYTSMNGGLVITPMKDWKINFDYTHANQEYINLRPGTKFTAGNTWGAPLAKLDENGQRVYMNDSGEVVTSSTPGAMAAYRLDYFTYTSLGANPDHIYRYSGNTKWNTVTLNTTYDWNLNENNKFKVMLGLNSVGLNNAYNWSQTTQLIDITNPQFDLAYGTQTTSGGASWESQFGVFGRLNYNYKEKYLLEANIRYDGTSKFPDVLKWRWFPSFSAGWRVNEEPWMDWSKPVLSALKLRGSWGTIGDQTVSNSLYIPRMTGSQNSWLLGGAKLYQFGTPSSVAANITWQDITTLDLGFDSRFFNSTLGVTFDWFRRDTENMIVPQEGLPVTYGTSAPQGNFGSLRTNGFEIQLDYNYRFSNGLGLNIVATLADAITKITKYGSTNSIDSWYVGKTYGEIWGYETDRLYQKDDFEYDGSGNLIRVTSTDGYSVNKLKDPAAATQGRLQSGNFVFGPGDVKFKDLNGDGVINPGNRLIKNANGDPDYGDLKVIGNSTPRYEYSFRLGLDYMGIDASVFMQGVGKRDVWGDGFLAIAGYNSADGAIPQAFAGNFWREDRTDAFYPRPYNQAGSSTSLNMQVQSRYLLNMAYFRIKNITLGYTLPEKLTRKASIKKLRVYAALENFFTFDHLGSLPIDPEEIGGYSMWNTSNYNLGRTGVGIPTFKSASVGIQVNF</sequence>
<reference evidence="9" key="1">
    <citation type="submission" date="2019-08" db="EMBL/GenBank/DDBJ databases">
        <authorList>
            <person name="Kucharzyk K."/>
            <person name="Murdoch R.W."/>
            <person name="Higgins S."/>
            <person name="Loffler F."/>
        </authorList>
    </citation>
    <scope>NUCLEOTIDE SEQUENCE</scope>
</reference>
<evidence type="ECO:0000256" key="2">
    <source>
        <dbReference type="ARBA" id="ARBA00022448"/>
    </source>
</evidence>
<dbReference type="EMBL" id="VSSQ01001885">
    <property type="protein sequence ID" value="MPM11830.1"/>
    <property type="molecule type" value="Genomic_DNA"/>
</dbReference>
<dbReference type="Pfam" id="PF07715">
    <property type="entry name" value="Plug"/>
    <property type="match status" value="1"/>
</dbReference>
<keyword evidence="5" id="KW-0472">Membrane</keyword>
<accession>A0A644X6P2</accession>
<dbReference type="SUPFAM" id="SSF56935">
    <property type="entry name" value="Porins"/>
    <property type="match status" value="1"/>
</dbReference>
<dbReference type="NCBIfam" id="TIGR04056">
    <property type="entry name" value="OMP_RagA_SusC"/>
    <property type="match status" value="1"/>
</dbReference>
<dbReference type="Gene3D" id="2.170.130.10">
    <property type="entry name" value="TonB-dependent receptor, plug domain"/>
    <property type="match status" value="1"/>
</dbReference>
<dbReference type="InterPro" id="IPR012910">
    <property type="entry name" value="Plug_dom"/>
</dbReference>
<comment type="subcellular location">
    <subcellularLocation>
        <location evidence="1">Cell outer membrane</location>
        <topology evidence="1">Multi-pass membrane protein</topology>
    </subcellularLocation>
</comment>
<evidence type="ECO:0000256" key="6">
    <source>
        <dbReference type="ARBA" id="ARBA00023237"/>
    </source>
</evidence>
<keyword evidence="3" id="KW-0812">Transmembrane</keyword>
<evidence type="ECO:0000256" key="4">
    <source>
        <dbReference type="ARBA" id="ARBA00023077"/>
    </source>
</evidence>
<dbReference type="AlphaFoldDB" id="A0A644X6P2"/>
<evidence type="ECO:0000256" key="1">
    <source>
        <dbReference type="ARBA" id="ARBA00004571"/>
    </source>
</evidence>
<organism evidence="9">
    <name type="scientific">bioreactor metagenome</name>
    <dbReference type="NCBI Taxonomy" id="1076179"/>
    <lineage>
        <taxon>unclassified sequences</taxon>
        <taxon>metagenomes</taxon>
        <taxon>ecological metagenomes</taxon>
    </lineage>
</organism>
<comment type="caution">
    <text evidence="9">The sequence shown here is derived from an EMBL/GenBank/DDBJ whole genome shotgun (WGS) entry which is preliminary data.</text>
</comment>
<dbReference type="InterPro" id="IPR023996">
    <property type="entry name" value="TonB-dep_OMP_SusC/RagA"/>
</dbReference>
<feature type="domain" description="TonB-dependent receptor plug" evidence="8">
    <location>
        <begin position="122"/>
        <end position="229"/>
    </location>
</feature>
<dbReference type="SUPFAM" id="SSF49464">
    <property type="entry name" value="Carboxypeptidase regulatory domain-like"/>
    <property type="match status" value="1"/>
</dbReference>
<dbReference type="InterPro" id="IPR023997">
    <property type="entry name" value="TonB-dep_OMP_SusC/RagA_CS"/>
</dbReference>
<feature type="domain" description="TonB-dependent receptor-like beta-barrel" evidence="7">
    <location>
        <begin position="460"/>
        <end position="897"/>
    </location>
</feature>
<evidence type="ECO:0008006" key="10">
    <source>
        <dbReference type="Google" id="ProtNLM"/>
    </source>
</evidence>
<evidence type="ECO:0000256" key="5">
    <source>
        <dbReference type="ARBA" id="ARBA00023136"/>
    </source>
</evidence>
<dbReference type="InterPro" id="IPR037066">
    <property type="entry name" value="Plug_dom_sf"/>
</dbReference>